<reference evidence="1" key="1">
    <citation type="submission" date="2014-11" db="EMBL/GenBank/DDBJ databases">
        <authorList>
            <person name="Amaro Gonzalez C."/>
        </authorList>
    </citation>
    <scope>NUCLEOTIDE SEQUENCE</scope>
</reference>
<name>A0A0E9WR50_ANGAN</name>
<evidence type="ECO:0000313" key="1">
    <source>
        <dbReference type="EMBL" id="JAH91938.1"/>
    </source>
</evidence>
<dbReference type="AlphaFoldDB" id="A0A0E9WR50"/>
<protein>
    <submittedName>
        <fullName evidence="1">Uncharacterized protein</fullName>
    </submittedName>
</protein>
<proteinExistence type="predicted"/>
<sequence>MSVICEDLTGHNPEYEENNDLQASNSTVVKGLSDEAAKVVYQMKRARTAGKRHSDQPLGS</sequence>
<dbReference type="EMBL" id="GBXM01016639">
    <property type="protein sequence ID" value="JAH91938.1"/>
    <property type="molecule type" value="Transcribed_RNA"/>
</dbReference>
<accession>A0A0E9WR50</accession>
<reference evidence="1" key="2">
    <citation type="journal article" date="2015" name="Fish Shellfish Immunol.">
        <title>Early steps in the European eel (Anguilla anguilla)-Vibrio vulnificus interaction in the gills: Role of the RtxA13 toxin.</title>
        <authorList>
            <person name="Callol A."/>
            <person name="Pajuelo D."/>
            <person name="Ebbesson L."/>
            <person name="Teles M."/>
            <person name="MacKenzie S."/>
            <person name="Amaro C."/>
        </authorList>
    </citation>
    <scope>NUCLEOTIDE SEQUENCE</scope>
</reference>
<organism evidence="1">
    <name type="scientific">Anguilla anguilla</name>
    <name type="common">European freshwater eel</name>
    <name type="synonym">Muraena anguilla</name>
    <dbReference type="NCBI Taxonomy" id="7936"/>
    <lineage>
        <taxon>Eukaryota</taxon>
        <taxon>Metazoa</taxon>
        <taxon>Chordata</taxon>
        <taxon>Craniata</taxon>
        <taxon>Vertebrata</taxon>
        <taxon>Euteleostomi</taxon>
        <taxon>Actinopterygii</taxon>
        <taxon>Neopterygii</taxon>
        <taxon>Teleostei</taxon>
        <taxon>Anguilliformes</taxon>
        <taxon>Anguillidae</taxon>
        <taxon>Anguilla</taxon>
    </lineage>
</organism>